<dbReference type="EMBL" id="PXOF01000029">
    <property type="protein sequence ID" value="RGP73224.1"/>
    <property type="molecule type" value="Genomic_DNA"/>
</dbReference>
<accession>A0A395SLB5</accession>
<dbReference type="Proteomes" id="UP000266152">
    <property type="component" value="Unassembled WGS sequence"/>
</dbReference>
<proteinExistence type="predicted"/>
<organism evidence="2 3">
    <name type="scientific">Fusarium sporotrichioides</name>
    <dbReference type="NCBI Taxonomy" id="5514"/>
    <lineage>
        <taxon>Eukaryota</taxon>
        <taxon>Fungi</taxon>
        <taxon>Dikarya</taxon>
        <taxon>Ascomycota</taxon>
        <taxon>Pezizomycotina</taxon>
        <taxon>Sordariomycetes</taxon>
        <taxon>Hypocreomycetidae</taxon>
        <taxon>Hypocreales</taxon>
        <taxon>Nectriaceae</taxon>
        <taxon>Fusarium</taxon>
    </lineage>
</organism>
<dbReference type="AlphaFoldDB" id="A0A395SLB5"/>
<feature type="region of interest" description="Disordered" evidence="1">
    <location>
        <begin position="227"/>
        <end position="249"/>
    </location>
</feature>
<gene>
    <name evidence="2" type="ORF">FSPOR_2182</name>
</gene>
<evidence type="ECO:0000256" key="1">
    <source>
        <dbReference type="SAM" id="MobiDB-lite"/>
    </source>
</evidence>
<reference evidence="2 3" key="1">
    <citation type="journal article" date="2018" name="PLoS Pathog.">
        <title>Evolution of structural diversity of trichothecenes, a family of toxins produced by plant pathogenic and entomopathogenic fungi.</title>
        <authorList>
            <person name="Proctor R.H."/>
            <person name="McCormick S.P."/>
            <person name="Kim H.S."/>
            <person name="Cardoza R.E."/>
            <person name="Stanley A.M."/>
            <person name="Lindo L."/>
            <person name="Kelly A."/>
            <person name="Brown D.W."/>
            <person name="Lee T."/>
            <person name="Vaughan M.M."/>
            <person name="Alexander N.J."/>
            <person name="Busman M."/>
            <person name="Gutierrez S."/>
        </authorList>
    </citation>
    <scope>NUCLEOTIDE SEQUENCE [LARGE SCALE GENOMIC DNA]</scope>
    <source>
        <strain evidence="2 3">NRRL 3299</strain>
    </source>
</reference>
<feature type="region of interest" description="Disordered" evidence="1">
    <location>
        <begin position="637"/>
        <end position="656"/>
    </location>
</feature>
<keyword evidence="3" id="KW-1185">Reference proteome</keyword>
<dbReference type="STRING" id="5514.A0A395SLB5"/>
<evidence type="ECO:0000313" key="3">
    <source>
        <dbReference type="Proteomes" id="UP000266152"/>
    </source>
</evidence>
<sequence>MEVRTRRLLGSTSYYTDTLESYPGGDTSFARDLVSFVRPEIKNLQGKRVTRKHLDKIMAQQKSEDEAVAETSMGYLDYVVDSRDACYVRFYVGQSLSPRRRIFSQHNQSMLRGENSTLHYFILWLGNGSRSANFIKLWSFPKGKGDSDTMQDISMRNILEAVFCRAFSTHHGSLTTWDKTDGLQSGYGLNIMTPLVQSNAVREIDIAVSKNQIRASNDPQIRYHESFRSRQKAKKSSQITPDQSKGRSLPAYKTCLRNKPSESAFEAASSTLRFTGSLAAKIGVLLDYSIVSAAQDSPTSTFEIKDAKNDIPWQLRGCGFDLTNVLIWTHDFMPFSTLEQSSSSEASSHRPGDGSHRMLVQASNVKIVLLCGPRSVGVICQDFENLEEYELKLRYTYTIYLDSRGDFPRLFIRCPELPYLPSSVLFHHNSMIGEALRFAAKISNVDRIRSAFLETSGVIQFILSRLKAERLQRVLPLEVETLDDGVKFWLHHRGFRSDDDISKLGEISGTLCRGLLVVLHARAKLARDGKIRSNGTWRRRIGKQEVRAYERFDPHPYSIARVFVAGLAELDDQEVLKQCADQDPGVLGDLDNATTVLENPTIATVPETQAALGSAPSDLCDITTSVEVAVAVDSPEVASPSLPQAPVTDPHYSSEADDTISDEASLEEMAMTVDPDLVNSVTNGDTHSLAGVFKAGKEKRGIGSIVYTPRKSGRISGVSDWRLERDNYQTKPYTYLLPASAGLYERRVNVGRCPIYFPPDLEVKENTVSIWIEVYPPGRRYPSFYATKARYKDPANRLAFRVVYTDLSNGQEVDKYAFRSVDSAVYRANTLVDILWDGKSDEDIIKTPRRYLEVTAKKAKAKPYLEPFVKGGYTDTIPRLEEQEEEQEDGIDEDRILAHFLNGQLE</sequence>
<evidence type="ECO:0000313" key="2">
    <source>
        <dbReference type="EMBL" id="RGP73224.1"/>
    </source>
</evidence>
<name>A0A395SLB5_FUSSP</name>
<comment type="caution">
    <text evidence="2">The sequence shown here is derived from an EMBL/GenBank/DDBJ whole genome shotgun (WGS) entry which is preliminary data.</text>
</comment>
<protein>
    <submittedName>
        <fullName evidence="2">Uncharacterized protein</fullName>
    </submittedName>
</protein>